<accession>A0AAE0CQV9</accession>
<protein>
    <submittedName>
        <fullName evidence="2">Uncharacterized protein</fullName>
    </submittedName>
</protein>
<dbReference type="AlphaFoldDB" id="A0AAE0CQV9"/>
<sequence length="107" mass="12239">MMNHGTLNKHVSVHRRVIYLYFLFFFTFFFCLSISGKSSCEYVIVLCCFTGNCKTIQSTDASEKHGREEFEEEIKVSTFPGDHSVIKLCMENLSLSLSLSLHFLVLG</sequence>
<keyword evidence="1" id="KW-1133">Transmembrane helix</keyword>
<proteinExistence type="predicted"/>
<keyword evidence="1" id="KW-0812">Transmembrane</keyword>
<organism evidence="2 3">
    <name type="scientific">Dipteronia dyeriana</name>
    <dbReference type="NCBI Taxonomy" id="168575"/>
    <lineage>
        <taxon>Eukaryota</taxon>
        <taxon>Viridiplantae</taxon>
        <taxon>Streptophyta</taxon>
        <taxon>Embryophyta</taxon>
        <taxon>Tracheophyta</taxon>
        <taxon>Spermatophyta</taxon>
        <taxon>Magnoliopsida</taxon>
        <taxon>eudicotyledons</taxon>
        <taxon>Gunneridae</taxon>
        <taxon>Pentapetalae</taxon>
        <taxon>rosids</taxon>
        <taxon>malvids</taxon>
        <taxon>Sapindales</taxon>
        <taxon>Sapindaceae</taxon>
        <taxon>Hippocastanoideae</taxon>
        <taxon>Acereae</taxon>
        <taxon>Dipteronia</taxon>
    </lineage>
</organism>
<feature type="transmembrane region" description="Helical" evidence="1">
    <location>
        <begin position="18"/>
        <end position="36"/>
    </location>
</feature>
<reference evidence="2" key="1">
    <citation type="journal article" date="2023" name="Plant J.">
        <title>Genome sequences and population genomics provide insights into the demographic history, inbreeding, and mutation load of two 'living fossil' tree species of Dipteronia.</title>
        <authorList>
            <person name="Feng Y."/>
            <person name="Comes H.P."/>
            <person name="Chen J."/>
            <person name="Zhu S."/>
            <person name="Lu R."/>
            <person name="Zhang X."/>
            <person name="Li P."/>
            <person name="Qiu J."/>
            <person name="Olsen K.M."/>
            <person name="Qiu Y."/>
        </authorList>
    </citation>
    <scope>NUCLEOTIDE SEQUENCE</scope>
    <source>
        <strain evidence="2">KIB01</strain>
    </source>
</reference>
<keyword evidence="1" id="KW-0472">Membrane</keyword>
<evidence type="ECO:0000256" key="1">
    <source>
        <dbReference type="SAM" id="Phobius"/>
    </source>
</evidence>
<name>A0AAE0CQV9_9ROSI</name>
<keyword evidence="3" id="KW-1185">Reference proteome</keyword>
<evidence type="ECO:0000313" key="2">
    <source>
        <dbReference type="EMBL" id="KAK2660099.1"/>
    </source>
</evidence>
<comment type="caution">
    <text evidence="2">The sequence shown here is derived from an EMBL/GenBank/DDBJ whole genome shotgun (WGS) entry which is preliminary data.</text>
</comment>
<dbReference type="Proteomes" id="UP001280121">
    <property type="component" value="Unassembled WGS sequence"/>
</dbReference>
<dbReference type="EMBL" id="JANJYI010000002">
    <property type="protein sequence ID" value="KAK2660099.1"/>
    <property type="molecule type" value="Genomic_DNA"/>
</dbReference>
<gene>
    <name evidence="2" type="ORF">Ddye_006632</name>
</gene>
<evidence type="ECO:0000313" key="3">
    <source>
        <dbReference type="Proteomes" id="UP001280121"/>
    </source>
</evidence>